<evidence type="ECO:0000256" key="3">
    <source>
        <dbReference type="ARBA" id="ARBA00022692"/>
    </source>
</evidence>
<dbReference type="Pfam" id="PF04024">
    <property type="entry name" value="PspC"/>
    <property type="match status" value="1"/>
</dbReference>
<feature type="transmembrane region" description="Helical" evidence="6">
    <location>
        <begin position="41"/>
        <end position="61"/>
    </location>
</feature>
<dbReference type="EMBL" id="CP072133">
    <property type="protein sequence ID" value="QTH70139.1"/>
    <property type="molecule type" value="Genomic_DNA"/>
</dbReference>
<dbReference type="KEGG" id="pxi:J5O05_08695"/>
<organism evidence="8 9">
    <name type="scientific">Pseudoalteromonas xiamenensis</name>
    <dbReference type="NCBI Taxonomy" id="882626"/>
    <lineage>
        <taxon>Bacteria</taxon>
        <taxon>Pseudomonadati</taxon>
        <taxon>Pseudomonadota</taxon>
        <taxon>Gammaproteobacteria</taxon>
        <taxon>Alteromonadales</taxon>
        <taxon>Pseudoalteromonadaceae</taxon>
        <taxon>Pseudoalteromonas</taxon>
    </lineage>
</organism>
<keyword evidence="3 6" id="KW-0812">Transmembrane</keyword>
<protein>
    <submittedName>
        <fullName evidence="8">PspC domain-containing protein</fullName>
    </submittedName>
</protein>
<keyword evidence="5 6" id="KW-0472">Membrane</keyword>
<dbReference type="InterPro" id="IPR007168">
    <property type="entry name" value="Phageshock_PspC_N"/>
</dbReference>
<dbReference type="PANTHER" id="PTHR33885:SF3">
    <property type="entry name" value="PHAGE SHOCK PROTEIN C"/>
    <property type="match status" value="1"/>
</dbReference>
<evidence type="ECO:0000259" key="7">
    <source>
        <dbReference type="Pfam" id="PF04024"/>
    </source>
</evidence>
<feature type="domain" description="Phage shock protein PspC N-terminal" evidence="7">
    <location>
        <begin position="11"/>
        <end position="67"/>
    </location>
</feature>
<dbReference type="Proteomes" id="UP000664904">
    <property type="component" value="Chromosome"/>
</dbReference>
<dbReference type="PANTHER" id="PTHR33885">
    <property type="entry name" value="PHAGE SHOCK PROTEIN C"/>
    <property type="match status" value="1"/>
</dbReference>
<name>A0A975DEK9_9GAMM</name>
<accession>A0A975DEK9</accession>
<dbReference type="RefSeq" id="WP_208841735.1">
    <property type="nucleotide sequence ID" value="NZ_CP072133.1"/>
</dbReference>
<keyword evidence="9" id="KW-1185">Reference proteome</keyword>
<dbReference type="AlphaFoldDB" id="A0A975DEK9"/>
<comment type="subcellular location">
    <subcellularLocation>
        <location evidence="1">Cell membrane</location>
        <topology evidence="1">Single-pass membrane protein</topology>
    </subcellularLocation>
</comment>
<evidence type="ECO:0000256" key="5">
    <source>
        <dbReference type="ARBA" id="ARBA00023136"/>
    </source>
</evidence>
<keyword evidence="2" id="KW-1003">Cell membrane</keyword>
<dbReference type="InterPro" id="IPR052027">
    <property type="entry name" value="PspC"/>
</dbReference>
<sequence>MSQFYQKKYQPMTRNLSNKKLAGVCSGFAERFDMPVWLVRLLTLLVFFKFPVLIVIAYGLAACCLPTKTIGS</sequence>
<keyword evidence="4 6" id="KW-1133">Transmembrane helix</keyword>
<evidence type="ECO:0000256" key="4">
    <source>
        <dbReference type="ARBA" id="ARBA00022989"/>
    </source>
</evidence>
<gene>
    <name evidence="8" type="ORF">J5O05_08695</name>
</gene>
<reference evidence="8" key="1">
    <citation type="submission" date="2021-03" db="EMBL/GenBank/DDBJ databases">
        <title>Complete Genome of Pseudoalteromonas xiamenensis STKMTI.2, a new potential marine bacterium producing anti-Vibrio compounds.</title>
        <authorList>
            <person name="Handayani D.P."/>
            <person name="Isnansetyo A."/>
            <person name="Istiqomah I."/>
            <person name="Jumina J."/>
        </authorList>
    </citation>
    <scope>NUCLEOTIDE SEQUENCE</scope>
    <source>
        <strain evidence="8">STKMTI.2</strain>
    </source>
</reference>
<evidence type="ECO:0000256" key="2">
    <source>
        <dbReference type="ARBA" id="ARBA00022475"/>
    </source>
</evidence>
<evidence type="ECO:0000256" key="6">
    <source>
        <dbReference type="SAM" id="Phobius"/>
    </source>
</evidence>
<proteinExistence type="predicted"/>
<evidence type="ECO:0000313" key="8">
    <source>
        <dbReference type="EMBL" id="QTH70139.1"/>
    </source>
</evidence>
<evidence type="ECO:0000313" key="9">
    <source>
        <dbReference type="Proteomes" id="UP000664904"/>
    </source>
</evidence>
<evidence type="ECO:0000256" key="1">
    <source>
        <dbReference type="ARBA" id="ARBA00004162"/>
    </source>
</evidence>
<dbReference type="GO" id="GO:0005886">
    <property type="term" value="C:plasma membrane"/>
    <property type="evidence" value="ECO:0007669"/>
    <property type="project" value="UniProtKB-SubCell"/>
</dbReference>